<feature type="domain" description="Cysteinyl-tRNA synthetase class Ia DALR" evidence="13">
    <location>
        <begin position="370"/>
        <end position="426"/>
    </location>
</feature>
<organism evidence="14 15">
    <name type="scientific">Allopontixanthobacter confluentis</name>
    <dbReference type="NCBI Taxonomy" id="1849021"/>
    <lineage>
        <taxon>Bacteria</taxon>
        <taxon>Pseudomonadati</taxon>
        <taxon>Pseudomonadota</taxon>
        <taxon>Alphaproteobacteria</taxon>
        <taxon>Sphingomonadales</taxon>
        <taxon>Erythrobacteraceae</taxon>
        <taxon>Allopontixanthobacter</taxon>
    </lineage>
</organism>
<dbReference type="EMBL" id="WTYU01000001">
    <property type="protein sequence ID" value="MXP14578.1"/>
    <property type="molecule type" value="Genomic_DNA"/>
</dbReference>
<evidence type="ECO:0000256" key="3">
    <source>
        <dbReference type="ARBA" id="ARBA00011245"/>
    </source>
</evidence>
<evidence type="ECO:0000256" key="10">
    <source>
        <dbReference type="ARBA" id="ARBA00022917"/>
    </source>
</evidence>
<reference evidence="14 15" key="1">
    <citation type="submission" date="2019-12" db="EMBL/GenBank/DDBJ databases">
        <title>Genomic-based taxomic classification of the family Erythrobacteraceae.</title>
        <authorList>
            <person name="Xu L."/>
        </authorList>
    </citation>
    <scope>NUCLEOTIDE SEQUENCE [LARGE SCALE GENOMIC DNA]</scope>
    <source>
        <strain evidence="14 15">KCTC 52259</strain>
    </source>
</reference>
<protein>
    <recommendedName>
        <fullName evidence="12">Cysteine--tRNA ligase</fullName>
        <ecNumber evidence="12">6.1.1.16</ecNumber>
    </recommendedName>
    <alternativeName>
        <fullName evidence="12">Cysteinyl-tRNA synthetase</fullName>
        <shortName evidence="12">CysRS</shortName>
    </alternativeName>
</protein>
<dbReference type="SUPFAM" id="SSF52374">
    <property type="entry name" value="Nucleotidylyl transferase"/>
    <property type="match status" value="1"/>
</dbReference>
<evidence type="ECO:0000256" key="5">
    <source>
        <dbReference type="ARBA" id="ARBA00022598"/>
    </source>
</evidence>
<comment type="caution">
    <text evidence="14">The sequence shown here is derived from an EMBL/GenBank/DDBJ whole genome shotgun (WGS) entry which is preliminary data.</text>
</comment>
<dbReference type="GO" id="GO:0008270">
    <property type="term" value="F:zinc ion binding"/>
    <property type="evidence" value="ECO:0007669"/>
    <property type="project" value="UniProtKB-UniRule"/>
</dbReference>
<keyword evidence="9 12" id="KW-0067">ATP-binding</keyword>
<feature type="binding site" evidence="12">
    <location>
        <position position="32"/>
    </location>
    <ligand>
        <name>Zn(2+)</name>
        <dbReference type="ChEBI" id="CHEBI:29105"/>
    </ligand>
</feature>
<dbReference type="SUPFAM" id="SSF47323">
    <property type="entry name" value="Anticodon-binding domain of a subclass of class I aminoacyl-tRNA synthetases"/>
    <property type="match status" value="1"/>
</dbReference>
<evidence type="ECO:0000259" key="13">
    <source>
        <dbReference type="SMART" id="SM00840"/>
    </source>
</evidence>
<dbReference type="GO" id="GO:0005524">
    <property type="term" value="F:ATP binding"/>
    <property type="evidence" value="ECO:0007669"/>
    <property type="project" value="UniProtKB-UniRule"/>
</dbReference>
<dbReference type="InterPro" id="IPR024909">
    <property type="entry name" value="Cys-tRNA/MSH_ligase"/>
</dbReference>
<dbReference type="Proteomes" id="UP000473531">
    <property type="component" value="Unassembled WGS sequence"/>
</dbReference>
<gene>
    <name evidence="12" type="primary">cysS</name>
    <name evidence="14" type="ORF">GRI44_07425</name>
</gene>
<feature type="short sequence motif" description="'KMSKS' region" evidence="12">
    <location>
        <begin position="290"/>
        <end position="294"/>
    </location>
</feature>
<keyword evidence="10 12" id="KW-0648">Protein biosynthesis</keyword>
<name>A0A6L7GI33_9SPHN</name>
<evidence type="ECO:0000256" key="4">
    <source>
        <dbReference type="ARBA" id="ARBA00022490"/>
    </source>
</evidence>
<dbReference type="PRINTS" id="PR00983">
    <property type="entry name" value="TRNASYNTHCYS"/>
</dbReference>
<dbReference type="GO" id="GO:0006423">
    <property type="term" value="P:cysteinyl-tRNA aminoacylation"/>
    <property type="evidence" value="ECO:0007669"/>
    <property type="project" value="UniProtKB-UniRule"/>
</dbReference>
<keyword evidence="4 12" id="KW-0963">Cytoplasm</keyword>
<feature type="binding site" evidence="12">
    <location>
        <position position="231"/>
    </location>
    <ligand>
        <name>Zn(2+)</name>
        <dbReference type="ChEBI" id="CHEBI:29105"/>
    </ligand>
</feature>
<feature type="binding site" evidence="12">
    <location>
        <position position="293"/>
    </location>
    <ligand>
        <name>ATP</name>
        <dbReference type="ChEBI" id="CHEBI:30616"/>
    </ligand>
</feature>
<comment type="subunit">
    <text evidence="3 12">Monomer.</text>
</comment>
<dbReference type="InterPro" id="IPR056411">
    <property type="entry name" value="CysS_C"/>
</dbReference>
<evidence type="ECO:0000256" key="6">
    <source>
        <dbReference type="ARBA" id="ARBA00022723"/>
    </source>
</evidence>
<keyword evidence="7 12" id="KW-0547">Nucleotide-binding</keyword>
<keyword evidence="8 12" id="KW-0862">Zinc</keyword>
<evidence type="ECO:0000256" key="12">
    <source>
        <dbReference type="HAMAP-Rule" id="MF_00041"/>
    </source>
</evidence>
<dbReference type="PANTHER" id="PTHR10890">
    <property type="entry name" value="CYSTEINYL-TRNA SYNTHETASE"/>
    <property type="match status" value="1"/>
</dbReference>
<proteinExistence type="inferred from homology"/>
<feature type="binding site" evidence="12">
    <location>
        <position position="260"/>
    </location>
    <ligand>
        <name>Zn(2+)</name>
        <dbReference type="ChEBI" id="CHEBI:29105"/>
    </ligand>
</feature>
<dbReference type="Pfam" id="PF01406">
    <property type="entry name" value="tRNA-synt_1e"/>
    <property type="match status" value="1"/>
</dbReference>
<dbReference type="RefSeq" id="WP_160600790.1">
    <property type="nucleotide sequence ID" value="NZ_WTYU01000001.1"/>
</dbReference>
<dbReference type="InterPro" id="IPR015273">
    <property type="entry name" value="Cys-tRNA-synt_Ia_DALR"/>
</dbReference>
<dbReference type="PANTHER" id="PTHR10890:SF3">
    <property type="entry name" value="CYSTEINE--TRNA LIGASE, CYTOPLASMIC"/>
    <property type="match status" value="1"/>
</dbReference>
<dbReference type="Gene3D" id="3.40.50.620">
    <property type="entry name" value="HUPs"/>
    <property type="match status" value="1"/>
</dbReference>
<evidence type="ECO:0000256" key="7">
    <source>
        <dbReference type="ARBA" id="ARBA00022741"/>
    </source>
</evidence>
<comment type="cofactor">
    <cofactor evidence="12">
        <name>Zn(2+)</name>
        <dbReference type="ChEBI" id="CHEBI:29105"/>
    </cofactor>
    <text evidence="12">Binds 1 zinc ion per subunit.</text>
</comment>
<dbReference type="GO" id="GO:0005829">
    <property type="term" value="C:cytosol"/>
    <property type="evidence" value="ECO:0007669"/>
    <property type="project" value="TreeGrafter"/>
</dbReference>
<evidence type="ECO:0000256" key="11">
    <source>
        <dbReference type="ARBA" id="ARBA00023146"/>
    </source>
</evidence>
<feature type="short sequence motif" description="'HIGH' region" evidence="12">
    <location>
        <begin position="34"/>
        <end position="44"/>
    </location>
</feature>
<evidence type="ECO:0000313" key="14">
    <source>
        <dbReference type="EMBL" id="MXP14578.1"/>
    </source>
</evidence>
<feature type="binding site" evidence="12">
    <location>
        <position position="256"/>
    </location>
    <ligand>
        <name>Zn(2+)</name>
        <dbReference type="ChEBI" id="CHEBI:29105"/>
    </ligand>
</feature>
<comment type="similarity">
    <text evidence="2 12">Belongs to the class-I aminoacyl-tRNA synthetase family.</text>
</comment>
<evidence type="ECO:0000256" key="8">
    <source>
        <dbReference type="ARBA" id="ARBA00022833"/>
    </source>
</evidence>
<dbReference type="InterPro" id="IPR015803">
    <property type="entry name" value="Cys-tRNA-ligase"/>
</dbReference>
<dbReference type="SMART" id="SM00840">
    <property type="entry name" value="DALR_2"/>
    <property type="match status" value="1"/>
</dbReference>
<dbReference type="InterPro" id="IPR009080">
    <property type="entry name" value="tRNAsynth_Ia_anticodon-bd"/>
</dbReference>
<evidence type="ECO:0000256" key="9">
    <source>
        <dbReference type="ARBA" id="ARBA00022840"/>
    </source>
</evidence>
<dbReference type="InterPro" id="IPR014729">
    <property type="entry name" value="Rossmann-like_a/b/a_fold"/>
</dbReference>
<dbReference type="Gene3D" id="1.20.120.1910">
    <property type="entry name" value="Cysteine-tRNA ligase, C-terminal anti-codon recognition domain"/>
    <property type="match status" value="1"/>
</dbReference>
<keyword evidence="6 12" id="KW-0479">Metal-binding</keyword>
<dbReference type="InterPro" id="IPR032678">
    <property type="entry name" value="tRNA-synt_1_cat_dom"/>
</dbReference>
<comment type="catalytic activity">
    <reaction evidence="12">
        <text>tRNA(Cys) + L-cysteine + ATP = L-cysteinyl-tRNA(Cys) + AMP + diphosphate</text>
        <dbReference type="Rhea" id="RHEA:17773"/>
        <dbReference type="Rhea" id="RHEA-COMP:9661"/>
        <dbReference type="Rhea" id="RHEA-COMP:9679"/>
        <dbReference type="ChEBI" id="CHEBI:30616"/>
        <dbReference type="ChEBI" id="CHEBI:33019"/>
        <dbReference type="ChEBI" id="CHEBI:35235"/>
        <dbReference type="ChEBI" id="CHEBI:78442"/>
        <dbReference type="ChEBI" id="CHEBI:78517"/>
        <dbReference type="ChEBI" id="CHEBI:456215"/>
        <dbReference type="EC" id="6.1.1.16"/>
    </reaction>
</comment>
<evidence type="ECO:0000256" key="1">
    <source>
        <dbReference type="ARBA" id="ARBA00004496"/>
    </source>
</evidence>
<keyword evidence="11 12" id="KW-0030">Aminoacyl-tRNA synthetase</keyword>
<keyword evidence="5 12" id="KW-0436">Ligase</keyword>
<dbReference type="AlphaFoldDB" id="A0A6L7GI33"/>
<dbReference type="HAMAP" id="MF_00041">
    <property type="entry name" value="Cys_tRNA_synth"/>
    <property type="match status" value="1"/>
</dbReference>
<keyword evidence="15" id="KW-1185">Reference proteome</keyword>
<sequence length="485" mass="54252">MNDAPLQLFNSLTRSLETFVPVHPGEARVYTCGPTVYNYPHIGNMRAYVFADILGRTLSWKGYKLTHIINITDVGHLTDDADEGEDKLEKMAAEQASQGKQADIWQIAKHYTHAYWDDVKALNIRQPATWSVATDYVEDMIQFAKSIADKHCYELDSGLYFDTSTVANYGRLARAATEDGAKELQGRIDTVEGKRHAADFAIWRKTPPGEIRQMEWDSPWGKGAPGWHLECSVMGEKLLGFPFDIHTGGIDHREIHHPNEIAQNQAFCHSDASGANIWMHNNFLVDRSGKMSKSAGEFLRLQLLIDKGYHPYAYRMMCLQAHYRSELEFSWDGLGAALTRLKRIIMAADGLKDVAANAASHPKLDPLLEKFDAAISDDLNTPIALTALEEVLAAKKIDAGQKRAVVERMDAVLGLGIFDVTREDLRLRPKAAQLSENEIDNALTRRKQARADKDFATSDAIRDDLAARGVDVMDGDPLGWEWKLG</sequence>
<dbReference type="Pfam" id="PF23493">
    <property type="entry name" value="CysS_C"/>
    <property type="match status" value="1"/>
</dbReference>
<dbReference type="GO" id="GO:0004817">
    <property type="term" value="F:cysteine-tRNA ligase activity"/>
    <property type="evidence" value="ECO:0007669"/>
    <property type="project" value="UniProtKB-UniRule"/>
</dbReference>
<dbReference type="OrthoDB" id="9815130at2"/>
<dbReference type="NCBIfam" id="TIGR00435">
    <property type="entry name" value="cysS"/>
    <property type="match status" value="1"/>
</dbReference>
<accession>A0A6L7GI33</accession>
<evidence type="ECO:0000256" key="2">
    <source>
        <dbReference type="ARBA" id="ARBA00005594"/>
    </source>
</evidence>
<comment type="subcellular location">
    <subcellularLocation>
        <location evidence="1 12">Cytoplasm</location>
    </subcellularLocation>
</comment>
<evidence type="ECO:0000313" key="15">
    <source>
        <dbReference type="Proteomes" id="UP000473531"/>
    </source>
</evidence>
<dbReference type="EC" id="6.1.1.16" evidence="12"/>